<accession>A0A3A8KV31</accession>
<comment type="caution">
    <text evidence="7">The sequence shown here is derived from an EMBL/GenBank/DDBJ whole genome shotgun (WGS) entry which is preliminary data.</text>
</comment>
<feature type="transmembrane region" description="Helical" evidence="6">
    <location>
        <begin position="185"/>
        <end position="203"/>
    </location>
</feature>
<evidence type="ECO:0000256" key="5">
    <source>
        <dbReference type="SAM" id="MobiDB-lite"/>
    </source>
</evidence>
<keyword evidence="8" id="KW-1185">Reference proteome</keyword>
<feature type="transmembrane region" description="Helical" evidence="6">
    <location>
        <begin position="311"/>
        <end position="330"/>
    </location>
</feature>
<feature type="transmembrane region" description="Helical" evidence="6">
    <location>
        <begin position="39"/>
        <end position="63"/>
    </location>
</feature>
<feature type="transmembrane region" description="Helical" evidence="6">
    <location>
        <begin position="385"/>
        <end position="403"/>
    </location>
</feature>
<feature type="transmembrane region" description="Helical" evidence="6">
    <location>
        <begin position="154"/>
        <end position="173"/>
    </location>
</feature>
<evidence type="ECO:0000313" key="8">
    <source>
        <dbReference type="Proteomes" id="UP000268313"/>
    </source>
</evidence>
<dbReference type="Pfam" id="PF13520">
    <property type="entry name" value="AA_permease_2"/>
    <property type="match status" value="1"/>
</dbReference>
<dbReference type="OrthoDB" id="127638at2"/>
<feature type="transmembrane region" description="Helical" evidence="6">
    <location>
        <begin position="360"/>
        <end position="379"/>
    </location>
</feature>
<feature type="transmembrane region" description="Helical" evidence="6">
    <location>
        <begin position="223"/>
        <end position="241"/>
    </location>
</feature>
<feature type="transmembrane region" description="Helical" evidence="6">
    <location>
        <begin position="75"/>
        <end position="95"/>
    </location>
</feature>
<sequence length="481" mass="50579">MFGGRHASRYARRPMSPSPPQDDASARPAEPRDGYARRVGLFSGVMLVIGGIIGSGIFLNPAIVAQRVHTPGLTLGVWLLGGIVALIGAFIYGELGQRNPKAGGSYVYLRDAFGPLPAFLNAWGLMLMIATGAIAAVAVTFANYTLALTGLGPGFRFPLSVGAILLLSGVNYFGVRPGALTQNVFTVLKLLALAVLVGAGLLLESPHPAVVEAVAAPQAPDSLVLAMGAALVPVLFSYGGWQQTNFVAEEMVDPERNLPRALLLGVIGVVTVYLLANLTYLRTLGAAGLAASSAPAADALGQLIGPAGRTFITAGVALSTFGFLNLVILVSPRVYQAMAADGLFFPWMARLHPRYRTPSNAILFQAAWAILLTGTGTYGELLDSVVFADWLVFGATAATLFVYRARERQGLVPRAAYRVPGYPVTPLLFIAAALYVLLGSTASNPLNALKGTVLLGAGVPVFLYWRRRTRRTEAPPALGAP</sequence>
<dbReference type="GO" id="GO:0015179">
    <property type="term" value="F:L-amino acid transmembrane transporter activity"/>
    <property type="evidence" value="ECO:0007669"/>
    <property type="project" value="TreeGrafter"/>
</dbReference>
<reference evidence="8" key="1">
    <citation type="submission" date="2018-09" db="EMBL/GenBank/DDBJ databases">
        <authorList>
            <person name="Livingstone P.G."/>
            <person name="Whitworth D.E."/>
        </authorList>
    </citation>
    <scope>NUCLEOTIDE SEQUENCE [LARGE SCALE GENOMIC DNA]</scope>
    <source>
        <strain evidence="8">CA043D</strain>
    </source>
</reference>
<evidence type="ECO:0000313" key="7">
    <source>
        <dbReference type="EMBL" id="RKH05854.1"/>
    </source>
</evidence>
<dbReference type="PIRSF" id="PIRSF006060">
    <property type="entry name" value="AA_transporter"/>
    <property type="match status" value="1"/>
</dbReference>
<dbReference type="GO" id="GO:0016020">
    <property type="term" value="C:membrane"/>
    <property type="evidence" value="ECO:0007669"/>
    <property type="project" value="UniProtKB-SubCell"/>
</dbReference>
<dbReference type="InterPro" id="IPR002293">
    <property type="entry name" value="AA/rel_permease1"/>
</dbReference>
<organism evidence="7 8">
    <name type="scientific">Corallococcus carmarthensis</name>
    <dbReference type="NCBI Taxonomy" id="2316728"/>
    <lineage>
        <taxon>Bacteria</taxon>
        <taxon>Pseudomonadati</taxon>
        <taxon>Myxococcota</taxon>
        <taxon>Myxococcia</taxon>
        <taxon>Myxococcales</taxon>
        <taxon>Cystobacterineae</taxon>
        <taxon>Myxococcaceae</taxon>
        <taxon>Corallococcus</taxon>
    </lineage>
</organism>
<dbReference type="EMBL" id="RAWE01000015">
    <property type="protein sequence ID" value="RKH05854.1"/>
    <property type="molecule type" value="Genomic_DNA"/>
</dbReference>
<feature type="region of interest" description="Disordered" evidence="5">
    <location>
        <begin position="1"/>
        <end position="30"/>
    </location>
</feature>
<dbReference type="Gene3D" id="1.20.1740.10">
    <property type="entry name" value="Amino acid/polyamine transporter I"/>
    <property type="match status" value="1"/>
</dbReference>
<keyword evidence="2 6" id="KW-0812">Transmembrane</keyword>
<evidence type="ECO:0000256" key="4">
    <source>
        <dbReference type="ARBA" id="ARBA00023136"/>
    </source>
</evidence>
<evidence type="ECO:0000256" key="2">
    <source>
        <dbReference type="ARBA" id="ARBA00022692"/>
    </source>
</evidence>
<dbReference type="InterPro" id="IPR050598">
    <property type="entry name" value="AminoAcid_Transporter"/>
</dbReference>
<feature type="transmembrane region" description="Helical" evidence="6">
    <location>
        <begin position="424"/>
        <end position="442"/>
    </location>
</feature>
<feature type="transmembrane region" description="Helical" evidence="6">
    <location>
        <begin position="261"/>
        <end position="280"/>
    </location>
</feature>
<protein>
    <submittedName>
        <fullName evidence="7">Amino acid permease</fullName>
    </submittedName>
</protein>
<comment type="subcellular location">
    <subcellularLocation>
        <location evidence="1">Membrane</location>
        <topology evidence="1">Multi-pass membrane protein</topology>
    </subcellularLocation>
</comment>
<gene>
    <name evidence="7" type="ORF">D7X32_06995</name>
</gene>
<evidence type="ECO:0000256" key="1">
    <source>
        <dbReference type="ARBA" id="ARBA00004141"/>
    </source>
</evidence>
<dbReference type="PANTHER" id="PTHR11785:SF512">
    <property type="entry name" value="SOBREMESA, ISOFORM B"/>
    <property type="match status" value="1"/>
</dbReference>
<feature type="transmembrane region" description="Helical" evidence="6">
    <location>
        <begin position="448"/>
        <end position="465"/>
    </location>
</feature>
<evidence type="ECO:0000256" key="3">
    <source>
        <dbReference type="ARBA" id="ARBA00022989"/>
    </source>
</evidence>
<keyword evidence="3 6" id="KW-1133">Transmembrane helix</keyword>
<feature type="compositionally biased region" description="Basic residues" evidence="5">
    <location>
        <begin position="1"/>
        <end position="12"/>
    </location>
</feature>
<dbReference type="Proteomes" id="UP000268313">
    <property type="component" value="Unassembled WGS sequence"/>
</dbReference>
<keyword evidence="4 6" id="KW-0472">Membrane</keyword>
<feature type="transmembrane region" description="Helical" evidence="6">
    <location>
        <begin position="116"/>
        <end position="142"/>
    </location>
</feature>
<proteinExistence type="predicted"/>
<dbReference type="PANTHER" id="PTHR11785">
    <property type="entry name" value="AMINO ACID TRANSPORTER"/>
    <property type="match status" value="1"/>
</dbReference>
<evidence type="ECO:0000256" key="6">
    <source>
        <dbReference type="SAM" id="Phobius"/>
    </source>
</evidence>
<dbReference type="AlphaFoldDB" id="A0A3A8KV31"/>
<name>A0A3A8KV31_9BACT</name>